<dbReference type="SUPFAM" id="SSF52374">
    <property type="entry name" value="Nucleotidylyl transferase"/>
    <property type="match status" value="1"/>
</dbReference>
<accession>R9TFG2</accession>
<reference evidence="4 5" key="1">
    <citation type="journal article" date="2014" name="Genome Biol. Evol.">
        <title>Composite Conserved Promoter-Terminator Motifs (PeSLs) that Mediate Modular Shuffling in the Diverse T4-Like Myoviruses.</title>
        <authorList>
            <person name="Comeau A.M."/>
            <person name="Arbiol C."/>
            <person name="Krisch H.M."/>
        </authorList>
    </citation>
    <scope>NUCLEOTIDE SEQUENCE [LARGE SCALE GENOMIC DNA]</scope>
</reference>
<dbReference type="SUPFAM" id="SSF55811">
    <property type="entry name" value="Nudix"/>
    <property type="match status" value="1"/>
</dbReference>
<keyword evidence="1" id="KW-0808">Transferase</keyword>
<evidence type="ECO:0000313" key="4">
    <source>
        <dbReference type="EMBL" id="AGN30209.2"/>
    </source>
</evidence>
<dbReference type="OrthoDB" id="9613at10239"/>
<evidence type="ECO:0000256" key="1">
    <source>
        <dbReference type="ARBA" id="ARBA00022679"/>
    </source>
</evidence>
<dbReference type="Gene3D" id="3.90.79.10">
    <property type="entry name" value="Nucleoside Triphosphate Pyrophosphohydrolase"/>
    <property type="match status" value="1"/>
</dbReference>
<name>R9TFG2_9CAUD</name>
<dbReference type="CDD" id="cd18873">
    <property type="entry name" value="NUDIX_NadM_like"/>
    <property type="match status" value="1"/>
</dbReference>
<organism evidence="4 5">
    <name type="scientific">Vibrio phage nt-1</name>
    <dbReference type="NCBI Taxonomy" id="115992"/>
    <lineage>
        <taxon>Viruses</taxon>
        <taxon>Duplodnaviria</taxon>
        <taxon>Heunggongvirae</taxon>
        <taxon>Uroviricota</taxon>
        <taxon>Caudoviricetes</taxon>
        <taxon>Pantevenvirales</taxon>
        <taxon>Straboviridae</taxon>
        <taxon>Mylasvirus</taxon>
        <taxon>Mylasvirus persius</taxon>
    </lineage>
</organism>
<protein>
    <submittedName>
        <fullName evidence="4">Bifunctional NMN adenylyltransferase/ADP-ribose pyrophosphatase</fullName>
    </submittedName>
</protein>
<dbReference type="PANTHER" id="PTHR21342:SF0">
    <property type="entry name" value="BIFUNCTIONAL NMN ADENYLYLTRANSFERASE_NUDIX HYDROLASE"/>
    <property type="match status" value="1"/>
</dbReference>
<dbReference type="NCBIfam" id="TIGR00125">
    <property type="entry name" value="cyt_tran_rel"/>
    <property type="match status" value="1"/>
</dbReference>
<dbReference type="GeneID" id="15926662"/>
<keyword evidence="5" id="KW-1185">Reference proteome</keyword>
<dbReference type="Pfam" id="PF01467">
    <property type="entry name" value="CTP_transf_like"/>
    <property type="match status" value="1"/>
</dbReference>
<evidence type="ECO:0000259" key="3">
    <source>
        <dbReference type="PROSITE" id="PS51462"/>
    </source>
</evidence>
<dbReference type="KEGG" id="vg:15926662"/>
<dbReference type="Proteomes" id="UP000201461">
    <property type="component" value="Segment"/>
</dbReference>
<sequence>MSHAIFIGRFRPFHNGHLSAITQAFEALELETMTILVGSSNRHRSVKNPFTFEEVSEMIRDSLPDELNSKVILAPLGDHAKDDVWQSEVRMLSGDIIPATHIVGYDKDESSYYLKLFPELKLYQPEPVMLYNKTISATDFRDLYFSEILMNHPTVALLPRGTIDFLERWSKTELFTDMKAEYDKSVEEIGKFLDYPYDGHLNIACADNVVTCAGHVLLGTRKHNPGKNCLALPGGHKSDSETFLAAALRELKEETCIKVPEKVLRGSLKGEKMFDDPKRSYPHARISMAYHYDIELNHDGSFPKVKPADDLVKVEWVALSDVRKLQHLLYDDHYQMIQYFTGI</sequence>
<evidence type="ECO:0000313" key="5">
    <source>
        <dbReference type="Proteomes" id="UP000201461"/>
    </source>
</evidence>
<dbReference type="PANTHER" id="PTHR21342">
    <property type="entry name" value="PHOSPHOPANTETHEINE ADENYLYLTRANSFERASE"/>
    <property type="match status" value="1"/>
</dbReference>
<dbReference type="EMBL" id="HQ317393">
    <property type="protein sequence ID" value="AGN30209.2"/>
    <property type="molecule type" value="Genomic_DNA"/>
</dbReference>
<dbReference type="Pfam" id="PF00293">
    <property type="entry name" value="NUDIX"/>
    <property type="match status" value="1"/>
</dbReference>
<dbReference type="InterPro" id="IPR015797">
    <property type="entry name" value="NUDIX_hydrolase-like_dom_sf"/>
</dbReference>
<dbReference type="InterPro" id="IPR004821">
    <property type="entry name" value="Cyt_trans-like"/>
</dbReference>
<gene>
    <name evidence="4" type="ORF">VPFG_00209</name>
</gene>
<dbReference type="Gene3D" id="3.40.50.620">
    <property type="entry name" value="HUPs"/>
    <property type="match status" value="1"/>
</dbReference>
<dbReference type="InterPro" id="IPR000086">
    <property type="entry name" value="NUDIX_hydrolase_dom"/>
</dbReference>
<dbReference type="GO" id="GO:0016779">
    <property type="term" value="F:nucleotidyltransferase activity"/>
    <property type="evidence" value="ECO:0007669"/>
    <property type="project" value="UniProtKB-KW"/>
</dbReference>
<evidence type="ECO:0000256" key="2">
    <source>
        <dbReference type="ARBA" id="ARBA00022695"/>
    </source>
</evidence>
<dbReference type="RefSeq" id="YP_008125358.2">
    <property type="nucleotide sequence ID" value="NC_021529.2"/>
</dbReference>
<proteinExistence type="predicted"/>
<keyword evidence="2 4" id="KW-0548">Nucleotidyltransferase</keyword>
<dbReference type="PROSITE" id="PS51462">
    <property type="entry name" value="NUDIX"/>
    <property type="match status" value="1"/>
</dbReference>
<dbReference type="InterPro" id="IPR014729">
    <property type="entry name" value="Rossmann-like_a/b/a_fold"/>
</dbReference>
<feature type="domain" description="Nudix hydrolase" evidence="3">
    <location>
        <begin position="196"/>
        <end position="340"/>
    </location>
</feature>